<evidence type="ECO:0000313" key="7">
    <source>
        <dbReference type="EMBL" id="CAG2224831.1"/>
    </source>
</evidence>
<dbReference type="Proteomes" id="UP000683360">
    <property type="component" value="Unassembled WGS sequence"/>
</dbReference>
<evidence type="ECO:0000256" key="6">
    <source>
        <dbReference type="SAM" id="MobiDB-lite"/>
    </source>
</evidence>
<comment type="subcellular location">
    <subcellularLocation>
        <location evidence="1">Nucleus</location>
    </subcellularLocation>
</comment>
<evidence type="ECO:0000256" key="1">
    <source>
        <dbReference type="ARBA" id="ARBA00004123"/>
    </source>
</evidence>
<evidence type="ECO:0000256" key="3">
    <source>
        <dbReference type="ARBA" id="ARBA00022737"/>
    </source>
</evidence>
<dbReference type="Gene3D" id="1.25.40.10">
    <property type="entry name" value="Tetratricopeptide repeat domain"/>
    <property type="match status" value="1"/>
</dbReference>
<evidence type="ECO:0000256" key="4">
    <source>
        <dbReference type="ARBA" id="ARBA00023187"/>
    </source>
</evidence>
<keyword evidence="5" id="KW-0539">Nucleus</keyword>
<evidence type="ECO:0000256" key="5">
    <source>
        <dbReference type="ARBA" id="ARBA00023242"/>
    </source>
</evidence>
<dbReference type="GO" id="GO:0000243">
    <property type="term" value="C:commitment complex"/>
    <property type="evidence" value="ECO:0007669"/>
    <property type="project" value="TreeGrafter"/>
</dbReference>
<evidence type="ECO:0000313" key="8">
    <source>
        <dbReference type="Proteomes" id="UP000683360"/>
    </source>
</evidence>
<proteinExistence type="predicted"/>
<dbReference type="GO" id="GO:0030627">
    <property type="term" value="F:pre-mRNA 5'-splice site binding"/>
    <property type="evidence" value="ECO:0007669"/>
    <property type="project" value="TreeGrafter"/>
</dbReference>
<evidence type="ECO:0000256" key="2">
    <source>
        <dbReference type="ARBA" id="ARBA00022664"/>
    </source>
</evidence>
<keyword evidence="2" id="KW-0507">mRNA processing</keyword>
<reference evidence="7" key="1">
    <citation type="submission" date="2021-03" db="EMBL/GenBank/DDBJ databases">
        <authorList>
            <person name="Bekaert M."/>
        </authorList>
    </citation>
    <scope>NUCLEOTIDE SEQUENCE</scope>
</reference>
<evidence type="ECO:0008006" key="9">
    <source>
        <dbReference type="Google" id="ProtNLM"/>
    </source>
</evidence>
<organism evidence="7 8">
    <name type="scientific">Mytilus edulis</name>
    <name type="common">Blue mussel</name>
    <dbReference type="NCBI Taxonomy" id="6550"/>
    <lineage>
        <taxon>Eukaryota</taxon>
        <taxon>Metazoa</taxon>
        <taxon>Spiralia</taxon>
        <taxon>Lophotrochozoa</taxon>
        <taxon>Mollusca</taxon>
        <taxon>Bivalvia</taxon>
        <taxon>Autobranchia</taxon>
        <taxon>Pteriomorphia</taxon>
        <taxon>Mytilida</taxon>
        <taxon>Mytiloidea</taxon>
        <taxon>Mytilidae</taxon>
        <taxon>Mytilinae</taxon>
        <taxon>Mytilus</taxon>
    </lineage>
</organism>
<protein>
    <recommendedName>
        <fullName evidence="9">Pre-mRNA-processing factor 39</fullName>
    </recommendedName>
</protein>
<comment type="caution">
    <text evidence="7">The sequence shown here is derived from an EMBL/GenBank/DDBJ whole genome shotgun (WGS) entry which is preliminary data.</text>
</comment>
<dbReference type="GO" id="GO:0000395">
    <property type="term" value="P:mRNA 5'-splice site recognition"/>
    <property type="evidence" value="ECO:0007669"/>
    <property type="project" value="TreeGrafter"/>
</dbReference>
<feature type="compositionally biased region" description="Polar residues" evidence="6">
    <location>
        <begin position="1"/>
        <end position="13"/>
    </location>
</feature>
<dbReference type="InterPro" id="IPR011990">
    <property type="entry name" value="TPR-like_helical_dom_sf"/>
</dbReference>
<accession>A0A8S3T2Q2</accession>
<dbReference type="AlphaFoldDB" id="A0A8S3T2Q2"/>
<dbReference type="PANTHER" id="PTHR17204:SF5">
    <property type="entry name" value="PRE-MRNA-PROCESSING FACTOR 39"/>
    <property type="match status" value="1"/>
</dbReference>
<dbReference type="Pfam" id="PF23240">
    <property type="entry name" value="HAT_PRP39_N"/>
    <property type="match status" value="1"/>
</dbReference>
<sequence>MSSGDADSTVKTETNPDEDVKPIEPVEDNTTLGKYWKAVKENVSDFTGWTYLLQYVEQENKLDDAREAYDAFFQHYAYCYGYWKKQADMEKRHGFTDKAIAL</sequence>
<name>A0A8S3T2Q2_MYTED</name>
<dbReference type="OrthoDB" id="10265668at2759"/>
<gene>
    <name evidence="7" type="ORF">MEDL_37924</name>
</gene>
<keyword evidence="3" id="KW-0677">Repeat</keyword>
<dbReference type="PANTHER" id="PTHR17204">
    <property type="entry name" value="PRE-MRNA PROCESSING PROTEIN PRP39-RELATED"/>
    <property type="match status" value="1"/>
</dbReference>
<dbReference type="SUPFAM" id="SSF48452">
    <property type="entry name" value="TPR-like"/>
    <property type="match status" value="1"/>
</dbReference>
<keyword evidence="4" id="KW-0508">mRNA splicing</keyword>
<dbReference type="GO" id="GO:0071004">
    <property type="term" value="C:U2-type prespliceosome"/>
    <property type="evidence" value="ECO:0007669"/>
    <property type="project" value="TreeGrafter"/>
</dbReference>
<feature type="region of interest" description="Disordered" evidence="6">
    <location>
        <begin position="1"/>
        <end position="25"/>
    </location>
</feature>
<dbReference type="EMBL" id="CAJPWZ010001819">
    <property type="protein sequence ID" value="CAG2224831.1"/>
    <property type="molecule type" value="Genomic_DNA"/>
</dbReference>
<dbReference type="GO" id="GO:0005685">
    <property type="term" value="C:U1 snRNP"/>
    <property type="evidence" value="ECO:0007669"/>
    <property type="project" value="TreeGrafter"/>
</dbReference>
<keyword evidence="8" id="KW-1185">Reference proteome</keyword>